<proteinExistence type="predicted"/>
<keyword evidence="2" id="KW-1185">Reference proteome</keyword>
<sequence length="176" mass="20512">MKKYLMSTIIFVVLGIVIAFKIYPTPYREWVDYISNYYEVDPLLVYAIIQTESGFDKNAISRSGAKGLMQIMDRTGQWGAEHCGYEYFTPKMLFEPDKNIHIGTWYISRLIKQYGGNLDTALIAYNAGSGNVAKWRANTLYSKDGKTIDYIPFKETKEYVKKVKFHYKIYKLLYVE</sequence>
<name>A0ACC8XC05_9FIRM</name>
<gene>
    <name evidence="1" type="ORF">AN396_01025</name>
</gene>
<accession>A0ACC8XC05</accession>
<reference evidence="1" key="1">
    <citation type="submission" date="2016-08" db="EMBL/GenBank/DDBJ databases">
        <authorList>
            <person name="Ngugi D.K."/>
            <person name="Miyake S."/>
            <person name="Stingl U."/>
        </authorList>
    </citation>
    <scope>NUCLEOTIDE SEQUENCE</scope>
    <source>
        <strain evidence="1">SCG-B11WGA-EpuloA1</strain>
    </source>
</reference>
<evidence type="ECO:0000313" key="2">
    <source>
        <dbReference type="Proteomes" id="UP000188605"/>
    </source>
</evidence>
<comment type="caution">
    <text evidence="1">The sequence shown here is derived from an EMBL/GenBank/DDBJ whole genome shotgun (WGS) entry which is preliminary data.</text>
</comment>
<evidence type="ECO:0000313" key="1">
    <source>
        <dbReference type="EMBL" id="ONI40187.1"/>
    </source>
</evidence>
<organism evidence="1 2">
    <name type="scientific">Candidatus Epulonipiscium fishelsonii</name>
    <dbReference type="NCBI Taxonomy" id="77094"/>
    <lineage>
        <taxon>Bacteria</taxon>
        <taxon>Bacillati</taxon>
        <taxon>Bacillota</taxon>
        <taxon>Clostridia</taxon>
        <taxon>Lachnospirales</taxon>
        <taxon>Lachnospiraceae</taxon>
        <taxon>Candidatus Epulonipiscium</taxon>
    </lineage>
</organism>
<dbReference type="Proteomes" id="UP000188605">
    <property type="component" value="Unassembled WGS sequence"/>
</dbReference>
<dbReference type="EMBL" id="LJDB01000055">
    <property type="protein sequence ID" value="ONI40187.1"/>
    <property type="molecule type" value="Genomic_DNA"/>
</dbReference>
<protein>
    <submittedName>
        <fullName evidence="1">Lytic transglycosylase</fullName>
    </submittedName>
</protein>